<evidence type="ECO:0000256" key="7">
    <source>
        <dbReference type="ARBA" id="ARBA00023136"/>
    </source>
</evidence>
<feature type="transmembrane region" description="Helical" evidence="8">
    <location>
        <begin position="113"/>
        <end position="134"/>
    </location>
</feature>
<keyword evidence="4" id="KW-1003">Cell membrane</keyword>
<evidence type="ECO:0000256" key="1">
    <source>
        <dbReference type="ARBA" id="ARBA00004651"/>
    </source>
</evidence>
<feature type="transmembrane region" description="Helical" evidence="8">
    <location>
        <begin position="217"/>
        <end position="241"/>
    </location>
</feature>
<evidence type="ECO:0000256" key="8">
    <source>
        <dbReference type="RuleBase" id="RU365088"/>
    </source>
</evidence>
<evidence type="ECO:0000259" key="9">
    <source>
        <dbReference type="PROSITE" id="PS50850"/>
    </source>
</evidence>
<dbReference type="CDD" id="cd17320">
    <property type="entry name" value="MFS_MdfA_MDR_like"/>
    <property type="match status" value="1"/>
</dbReference>
<feature type="transmembrane region" description="Helical" evidence="8">
    <location>
        <begin position="380"/>
        <end position="400"/>
    </location>
</feature>
<keyword evidence="5 8" id="KW-0812">Transmembrane</keyword>
<evidence type="ECO:0000313" key="10">
    <source>
        <dbReference type="EMBL" id="SCM79205.1"/>
    </source>
</evidence>
<dbReference type="RefSeq" id="WP_288198435.1">
    <property type="nucleotide sequence ID" value="NZ_LT608334.1"/>
</dbReference>
<dbReference type="PANTHER" id="PTHR23502">
    <property type="entry name" value="MAJOR FACILITATOR SUPERFAMILY"/>
    <property type="match status" value="1"/>
</dbReference>
<name>A0A212LNT0_9HYPH</name>
<dbReference type="GO" id="GO:0042910">
    <property type="term" value="F:xenobiotic transmembrane transporter activity"/>
    <property type="evidence" value="ECO:0007669"/>
    <property type="project" value="InterPro"/>
</dbReference>
<evidence type="ECO:0000256" key="2">
    <source>
        <dbReference type="ARBA" id="ARBA00006236"/>
    </source>
</evidence>
<evidence type="ECO:0000256" key="4">
    <source>
        <dbReference type="ARBA" id="ARBA00022475"/>
    </source>
</evidence>
<accession>A0A212LNT0</accession>
<feature type="transmembrane region" description="Helical" evidence="8">
    <location>
        <begin position="62"/>
        <end position="80"/>
    </location>
</feature>
<feature type="transmembrane region" description="Helical" evidence="8">
    <location>
        <begin position="176"/>
        <end position="196"/>
    </location>
</feature>
<feature type="transmembrane region" description="Helical" evidence="8">
    <location>
        <begin position="354"/>
        <end position="374"/>
    </location>
</feature>
<evidence type="ECO:0000256" key="3">
    <source>
        <dbReference type="ARBA" id="ARBA00022448"/>
    </source>
</evidence>
<dbReference type="InterPro" id="IPR011701">
    <property type="entry name" value="MFS"/>
</dbReference>
<keyword evidence="7 8" id="KW-0472">Membrane</keyword>
<dbReference type="SUPFAM" id="SSF103473">
    <property type="entry name" value="MFS general substrate transporter"/>
    <property type="match status" value="1"/>
</dbReference>
<feature type="transmembrane region" description="Helical" evidence="8">
    <location>
        <begin position="87"/>
        <end position="107"/>
    </location>
</feature>
<feature type="transmembrane region" description="Helical" evidence="8">
    <location>
        <begin position="261"/>
        <end position="279"/>
    </location>
</feature>
<reference evidence="10" key="1">
    <citation type="submission" date="2016-08" db="EMBL/GenBank/DDBJ databases">
        <authorList>
            <person name="Seilhamer J.J."/>
        </authorList>
    </citation>
    <scope>NUCLEOTIDE SEQUENCE</scope>
    <source>
        <strain evidence="10">86</strain>
    </source>
</reference>
<dbReference type="NCBIfam" id="TIGR00710">
    <property type="entry name" value="efflux_Bcr_CflA"/>
    <property type="match status" value="1"/>
</dbReference>
<dbReference type="GO" id="GO:1990961">
    <property type="term" value="P:xenobiotic detoxification by transmembrane export across the plasma membrane"/>
    <property type="evidence" value="ECO:0007669"/>
    <property type="project" value="InterPro"/>
</dbReference>
<comment type="similarity">
    <text evidence="2 8">Belongs to the major facilitator superfamily. Bcr/CmlA family.</text>
</comment>
<dbReference type="Gene3D" id="1.20.1720.10">
    <property type="entry name" value="Multidrug resistance protein D"/>
    <property type="match status" value="1"/>
</dbReference>
<keyword evidence="8" id="KW-0997">Cell inner membrane</keyword>
<dbReference type="EMBL" id="FMJD01000013">
    <property type="protein sequence ID" value="SCM79205.1"/>
    <property type="molecule type" value="Genomic_DNA"/>
</dbReference>
<feature type="transmembrane region" description="Helical" evidence="8">
    <location>
        <begin position="21"/>
        <end position="42"/>
    </location>
</feature>
<feature type="transmembrane region" description="Helical" evidence="8">
    <location>
        <begin position="291"/>
        <end position="310"/>
    </location>
</feature>
<keyword evidence="3 8" id="KW-0813">Transport</keyword>
<feature type="transmembrane region" description="Helical" evidence="8">
    <location>
        <begin position="146"/>
        <end position="170"/>
    </location>
</feature>
<gene>
    <name evidence="10" type="ORF">KL86PLE_90286</name>
</gene>
<dbReference type="PANTHER" id="PTHR23502:SF132">
    <property type="entry name" value="POLYAMINE TRANSPORTER 2-RELATED"/>
    <property type="match status" value="1"/>
</dbReference>
<dbReference type="PROSITE" id="PS50850">
    <property type="entry name" value="MFS"/>
    <property type="match status" value="1"/>
</dbReference>
<dbReference type="AlphaFoldDB" id="A0A212LNT0"/>
<evidence type="ECO:0000256" key="5">
    <source>
        <dbReference type="ARBA" id="ARBA00022692"/>
    </source>
</evidence>
<feature type="domain" description="Major facilitator superfamily (MFS) profile" evidence="9">
    <location>
        <begin position="16"/>
        <end position="404"/>
    </location>
</feature>
<keyword evidence="6 8" id="KW-1133">Transmembrane helix</keyword>
<dbReference type="InterPro" id="IPR036259">
    <property type="entry name" value="MFS_trans_sf"/>
</dbReference>
<protein>
    <recommendedName>
        <fullName evidence="8">Bcr/CflA family efflux transporter</fullName>
    </recommendedName>
</protein>
<dbReference type="Pfam" id="PF07690">
    <property type="entry name" value="MFS_1"/>
    <property type="match status" value="1"/>
</dbReference>
<proteinExistence type="inferred from homology"/>
<feature type="transmembrane region" description="Helical" evidence="8">
    <location>
        <begin position="316"/>
        <end position="342"/>
    </location>
</feature>
<dbReference type="GO" id="GO:0005886">
    <property type="term" value="C:plasma membrane"/>
    <property type="evidence" value="ECO:0007669"/>
    <property type="project" value="UniProtKB-SubCell"/>
</dbReference>
<dbReference type="InterPro" id="IPR020846">
    <property type="entry name" value="MFS_dom"/>
</dbReference>
<dbReference type="GO" id="GO:0015385">
    <property type="term" value="F:sodium:proton antiporter activity"/>
    <property type="evidence" value="ECO:0007669"/>
    <property type="project" value="TreeGrafter"/>
</dbReference>
<sequence length="413" mass="43421">MMQTEDIHTGGKGERPIGATYLALILAGLTSFAPFATDMYLASFPELARVFATDLGSVQLSLSLFSLGLAVGQVFYGPLIDRFGRKLPMMVGVGLFTVTSLLIVMAPTIDVFIGLRFLQAIGGCAGMIISRAIIADLFKAHEAAKVLSLMMLVQGLAPILAPIAGGYVLIAAGWQAIFIFLALYGAACLAAVRWGLPETLAADQRRREHPLHVLRAWVDLLGTRTFVVPAATGALAFGSSFAFISGSSFVYMDLHGVGEGVYGWLFGLNAVGMIVAIQINRWLLGRLSAGTILNSVFLLFLGLSCLLMATADRLPLFALVAMLFVCLGCVPVIGANTVAIAMEATGAHRGSGSAILGITQFAMASLTSAGVGLLHDGTALPMTGIIFACALAATLIWFLGGRWREAKSASTVQ</sequence>
<evidence type="ECO:0000256" key="6">
    <source>
        <dbReference type="ARBA" id="ARBA00022989"/>
    </source>
</evidence>
<organism evidence="10">
    <name type="scientific">uncultured Pleomorphomonas sp</name>
    <dbReference type="NCBI Taxonomy" id="442121"/>
    <lineage>
        <taxon>Bacteria</taxon>
        <taxon>Pseudomonadati</taxon>
        <taxon>Pseudomonadota</taxon>
        <taxon>Alphaproteobacteria</taxon>
        <taxon>Hyphomicrobiales</taxon>
        <taxon>Pleomorphomonadaceae</taxon>
        <taxon>Pleomorphomonas</taxon>
        <taxon>environmental samples</taxon>
    </lineage>
</organism>
<dbReference type="InterPro" id="IPR004812">
    <property type="entry name" value="Efflux_drug-R_Bcr/CmlA"/>
</dbReference>
<comment type="subcellular location">
    <subcellularLocation>
        <location evidence="8">Cell inner membrane</location>
        <topology evidence="8">Multi-pass membrane protein</topology>
    </subcellularLocation>
    <subcellularLocation>
        <location evidence="1">Cell membrane</location>
        <topology evidence="1">Multi-pass membrane protein</topology>
    </subcellularLocation>
</comment>